<keyword evidence="4" id="KW-1185">Reference proteome</keyword>
<dbReference type="InterPro" id="IPR007890">
    <property type="entry name" value="CHASE2"/>
</dbReference>
<keyword evidence="1" id="KW-1133">Transmembrane helix</keyword>
<dbReference type="PROSITE" id="PS50104">
    <property type="entry name" value="TIR"/>
    <property type="match status" value="1"/>
</dbReference>
<feature type="transmembrane region" description="Helical" evidence="1">
    <location>
        <begin position="540"/>
        <end position="558"/>
    </location>
</feature>
<feature type="transmembrane region" description="Helical" evidence="1">
    <location>
        <begin position="513"/>
        <end position="534"/>
    </location>
</feature>
<dbReference type="InterPro" id="IPR000157">
    <property type="entry name" value="TIR_dom"/>
</dbReference>
<proteinExistence type="predicted"/>
<sequence>MAEVTRIFLSYRRDDATVHTELIYRELADYFGADRVFMDIEKIGYGDDFRKEIEERIADCTVLLVMITPRWATMEKDGIRRLDDPDDYVRLEIASALRQGKRVIPVLLEGAQMPHATALPADISALPSLNAPEISGRRLKADLANLIAAIEKRGLANIITDLVVRMKLRRLAWWIAPSVAIAMFFAAWTALFDFLTLDTKMASYTMALGNVLRESPVDKRLEIVAIDAETERKIGRPFDRSWRREHAQLIDALSRAGARVIAFDIFLGEPGPDDEMLVEAIRAAKQNGTAVVFGTRTGSPSRIAELTDVVAGTGMLCAGTRLGYATVVPLAVRGKQDVIALGLLAAEPNSVVEEIDTRSGTILLRTPAGLKRIAYSLDEVLTSGQKACPILEKGDAVAQLIVDFRPPDQLARRRHRYEELVQNPAAIPPDAFKDRIVLVGSEARDDRIAVLRGLTTEERGGYEVHADTLNTILHGTRIHPLDPFDQFLIMIAMGGLGVTARLAGVLKSRPLRWVYLVGVPLLYFAASLLLYVEADILLNQPYHISAFFIAYVALVKIARRMRLLETRDSRAHVAGQSSA</sequence>
<feature type="transmembrane region" description="Helical" evidence="1">
    <location>
        <begin position="171"/>
        <end position="191"/>
    </location>
</feature>
<evidence type="ECO:0000256" key="1">
    <source>
        <dbReference type="SAM" id="Phobius"/>
    </source>
</evidence>
<dbReference type="Gene3D" id="3.40.50.10140">
    <property type="entry name" value="Toll/interleukin-1 receptor homology (TIR) domain"/>
    <property type="match status" value="1"/>
</dbReference>
<keyword evidence="1" id="KW-0812">Transmembrane</keyword>
<evidence type="ECO:0000313" key="3">
    <source>
        <dbReference type="EMBL" id="NMG74262.1"/>
    </source>
</evidence>
<dbReference type="Proteomes" id="UP000648984">
    <property type="component" value="Unassembled WGS sequence"/>
</dbReference>
<protein>
    <submittedName>
        <fullName evidence="3">CHASE2 domain-containing protein</fullName>
    </submittedName>
</protein>
<feature type="domain" description="TIR" evidence="2">
    <location>
        <begin position="3"/>
        <end position="150"/>
    </location>
</feature>
<reference evidence="3 4" key="1">
    <citation type="submission" date="2019-12" db="EMBL/GenBank/DDBJ databases">
        <title>Comparative genomics gives insights into the taxonomy of the Azoarcus-Aromatoleum group and reveals separate origins of nif in the plant-associated Azoarcus and non-plant-associated Aromatoleum sub-groups.</title>
        <authorList>
            <person name="Lafos M."/>
            <person name="Maluk M."/>
            <person name="Batista M."/>
            <person name="Junghare M."/>
            <person name="Carmona M."/>
            <person name="Faoro H."/>
            <person name="Cruz L.M."/>
            <person name="Battistoni F."/>
            <person name="De Souza E."/>
            <person name="Pedrosa F."/>
            <person name="Chen W.-M."/>
            <person name="Poole P.S."/>
            <person name="Dixon R.A."/>
            <person name="James E.K."/>
        </authorList>
    </citation>
    <scope>NUCLEOTIDE SEQUENCE [LARGE SCALE GENOMIC DNA]</scope>
    <source>
        <strain evidence="3 4">22Lin</strain>
    </source>
</reference>
<dbReference type="Pfam" id="PF05226">
    <property type="entry name" value="CHASE2"/>
    <property type="match status" value="1"/>
</dbReference>
<feature type="transmembrane region" description="Helical" evidence="1">
    <location>
        <begin position="487"/>
        <end position="506"/>
    </location>
</feature>
<dbReference type="EMBL" id="WTVQ01000007">
    <property type="protein sequence ID" value="NMG74262.1"/>
    <property type="molecule type" value="Genomic_DNA"/>
</dbReference>
<comment type="caution">
    <text evidence="3">The sequence shown here is derived from an EMBL/GenBank/DDBJ whole genome shotgun (WGS) entry which is preliminary data.</text>
</comment>
<gene>
    <name evidence="3" type="ORF">GPA25_05770</name>
</gene>
<accession>A0ABX1Q9T2</accession>
<organism evidence="3 4">
    <name type="scientific">Aromatoleum diolicum</name>
    <dbReference type="NCBI Taxonomy" id="75796"/>
    <lineage>
        <taxon>Bacteria</taxon>
        <taxon>Pseudomonadati</taxon>
        <taxon>Pseudomonadota</taxon>
        <taxon>Betaproteobacteria</taxon>
        <taxon>Rhodocyclales</taxon>
        <taxon>Rhodocyclaceae</taxon>
        <taxon>Aromatoleum</taxon>
    </lineage>
</organism>
<keyword evidence="1" id="KW-0472">Membrane</keyword>
<evidence type="ECO:0000259" key="2">
    <source>
        <dbReference type="PROSITE" id="PS50104"/>
    </source>
</evidence>
<evidence type="ECO:0000313" key="4">
    <source>
        <dbReference type="Proteomes" id="UP000648984"/>
    </source>
</evidence>
<dbReference type="SUPFAM" id="SSF52200">
    <property type="entry name" value="Toll/Interleukin receptor TIR domain"/>
    <property type="match status" value="1"/>
</dbReference>
<dbReference type="SMART" id="SM01080">
    <property type="entry name" value="CHASE2"/>
    <property type="match status" value="1"/>
</dbReference>
<name>A0ABX1Q9T2_9RHOO</name>
<dbReference type="Pfam" id="PF13676">
    <property type="entry name" value="TIR_2"/>
    <property type="match status" value="1"/>
</dbReference>
<dbReference type="InterPro" id="IPR035897">
    <property type="entry name" value="Toll_tir_struct_dom_sf"/>
</dbReference>
<dbReference type="RefSeq" id="WP_169259419.1">
    <property type="nucleotide sequence ID" value="NZ_WTVQ01000007.1"/>
</dbReference>